<dbReference type="PROSITE" id="PS50143">
    <property type="entry name" value="BIR_REPEAT_2"/>
    <property type="match status" value="1"/>
</dbReference>
<dbReference type="STRING" id="27835.A0A0N4Y1P2"/>
<protein>
    <submittedName>
        <fullName evidence="5">Baculoviral IAP repeat-containing protein 5</fullName>
    </submittedName>
</protein>
<proteinExistence type="predicted"/>
<keyword evidence="1" id="KW-0479">Metal-binding</keyword>
<dbReference type="Pfam" id="PF00653">
    <property type="entry name" value="BIR"/>
    <property type="match status" value="1"/>
</dbReference>
<keyword evidence="4" id="KW-1185">Reference proteome</keyword>
<dbReference type="Gene3D" id="1.10.1170.10">
    <property type="entry name" value="Inhibitor Of Apoptosis Protein (2mihbC-IAP-1), Chain A"/>
    <property type="match status" value="1"/>
</dbReference>
<name>A0A0N4Y1P2_NIPBR</name>
<reference evidence="5" key="1">
    <citation type="submission" date="2017-02" db="UniProtKB">
        <authorList>
            <consortium name="WormBaseParasite"/>
        </authorList>
    </citation>
    <scope>IDENTIFICATION</scope>
</reference>
<dbReference type="SUPFAM" id="SSF57924">
    <property type="entry name" value="Inhibitor of apoptosis (IAP) repeat"/>
    <property type="match status" value="1"/>
</dbReference>
<evidence type="ECO:0000313" key="3">
    <source>
        <dbReference type="EMBL" id="VDL73141.1"/>
    </source>
</evidence>
<evidence type="ECO:0000256" key="1">
    <source>
        <dbReference type="ARBA" id="ARBA00022723"/>
    </source>
</evidence>
<evidence type="ECO:0000256" key="2">
    <source>
        <dbReference type="ARBA" id="ARBA00022833"/>
    </source>
</evidence>
<dbReference type="WBParaSite" id="NBR_0000955101-mRNA-1">
    <property type="protein sequence ID" value="NBR_0000955101-mRNA-1"/>
    <property type="gene ID" value="NBR_0000955101"/>
</dbReference>
<dbReference type="GO" id="GO:0046872">
    <property type="term" value="F:metal ion binding"/>
    <property type="evidence" value="ECO:0007669"/>
    <property type="project" value="UniProtKB-KW"/>
</dbReference>
<dbReference type="AlphaFoldDB" id="A0A0N4Y1P2"/>
<dbReference type="PANTHER" id="PTHR46771">
    <property type="entry name" value="DETERIN"/>
    <property type="match status" value="1"/>
</dbReference>
<evidence type="ECO:0000313" key="5">
    <source>
        <dbReference type="WBParaSite" id="NBR_0000955101-mRNA-1"/>
    </source>
</evidence>
<dbReference type="CDD" id="cd00022">
    <property type="entry name" value="BIR"/>
    <property type="match status" value="1"/>
</dbReference>
<sequence>MSREKAVGTIFENLCSDESNVMFYAHRKATFKNWCFDKVRSPCTSEALAKAGFVYSGNRYEPANAKCVFCLKEMIFEEQDDPWEEHQSHTKGCAFVELGKLDEKEWTVKDFFFLLAGWIAARERKKIINEAETFRAAAREIEIMAEKALNSKH</sequence>
<dbReference type="Proteomes" id="UP000271162">
    <property type="component" value="Unassembled WGS sequence"/>
</dbReference>
<dbReference type="InterPro" id="IPR051190">
    <property type="entry name" value="Baculoviral_IAP"/>
</dbReference>
<organism evidence="5">
    <name type="scientific">Nippostrongylus brasiliensis</name>
    <name type="common">Rat hookworm</name>
    <dbReference type="NCBI Taxonomy" id="27835"/>
    <lineage>
        <taxon>Eukaryota</taxon>
        <taxon>Metazoa</taxon>
        <taxon>Ecdysozoa</taxon>
        <taxon>Nematoda</taxon>
        <taxon>Chromadorea</taxon>
        <taxon>Rhabditida</taxon>
        <taxon>Rhabditina</taxon>
        <taxon>Rhabditomorpha</taxon>
        <taxon>Strongyloidea</taxon>
        <taxon>Heligmosomidae</taxon>
        <taxon>Nippostrongylus</taxon>
    </lineage>
</organism>
<keyword evidence="2" id="KW-0862">Zinc</keyword>
<evidence type="ECO:0000313" key="4">
    <source>
        <dbReference type="Proteomes" id="UP000271162"/>
    </source>
</evidence>
<dbReference type="EMBL" id="UYSL01020158">
    <property type="protein sequence ID" value="VDL73141.1"/>
    <property type="molecule type" value="Genomic_DNA"/>
</dbReference>
<reference evidence="3 4" key="2">
    <citation type="submission" date="2018-11" db="EMBL/GenBank/DDBJ databases">
        <authorList>
            <consortium name="Pathogen Informatics"/>
        </authorList>
    </citation>
    <scope>NUCLEOTIDE SEQUENCE [LARGE SCALE GENOMIC DNA]</scope>
</reference>
<accession>A0A0N4Y1P2</accession>
<dbReference type="InterPro" id="IPR001370">
    <property type="entry name" value="BIR_rpt"/>
</dbReference>
<gene>
    <name evidence="3" type="ORF">NBR_LOCUS9552</name>
</gene>
<dbReference type="PANTHER" id="PTHR46771:SF5">
    <property type="entry name" value="DETERIN"/>
    <property type="match status" value="1"/>
</dbReference>
<dbReference type="OMA" id="EHEMMIN"/>
<dbReference type="SMART" id="SM00238">
    <property type="entry name" value="BIR"/>
    <property type="match status" value="1"/>
</dbReference>